<dbReference type="KEGG" id="dpp:DICPUDRAFT_45970"/>
<evidence type="ECO:0000256" key="1">
    <source>
        <dbReference type="SAM" id="MobiDB-lite"/>
    </source>
</evidence>
<organism evidence="2 3">
    <name type="scientific">Dictyostelium purpureum</name>
    <name type="common">Slime mold</name>
    <dbReference type="NCBI Taxonomy" id="5786"/>
    <lineage>
        <taxon>Eukaryota</taxon>
        <taxon>Amoebozoa</taxon>
        <taxon>Evosea</taxon>
        <taxon>Eumycetozoa</taxon>
        <taxon>Dictyostelia</taxon>
        <taxon>Dictyosteliales</taxon>
        <taxon>Dictyosteliaceae</taxon>
        <taxon>Dictyostelium</taxon>
    </lineage>
</organism>
<proteinExistence type="predicted"/>
<reference evidence="3" key="1">
    <citation type="journal article" date="2011" name="Genome Biol.">
        <title>Comparative genomics of the social amoebae Dictyostelium discoideum and Dictyostelium purpureum.</title>
        <authorList>
            <consortium name="US DOE Joint Genome Institute (JGI-PGF)"/>
            <person name="Sucgang R."/>
            <person name="Kuo A."/>
            <person name="Tian X."/>
            <person name="Salerno W."/>
            <person name="Parikh A."/>
            <person name="Feasley C.L."/>
            <person name="Dalin E."/>
            <person name="Tu H."/>
            <person name="Huang E."/>
            <person name="Barry K."/>
            <person name="Lindquist E."/>
            <person name="Shapiro H."/>
            <person name="Bruce D."/>
            <person name="Schmutz J."/>
            <person name="Salamov A."/>
            <person name="Fey P."/>
            <person name="Gaudet P."/>
            <person name="Anjard C."/>
            <person name="Babu M.M."/>
            <person name="Basu S."/>
            <person name="Bushmanova Y."/>
            <person name="van der Wel H."/>
            <person name="Katoh-Kurasawa M."/>
            <person name="Dinh C."/>
            <person name="Coutinho P.M."/>
            <person name="Saito T."/>
            <person name="Elias M."/>
            <person name="Schaap P."/>
            <person name="Kay R.R."/>
            <person name="Henrissat B."/>
            <person name="Eichinger L."/>
            <person name="Rivero F."/>
            <person name="Putnam N.H."/>
            <person name="West C.M."/>
            <person name="Loomis W.F."/>
            <person name="Chisholm R.L."/>
            <person name="Shaulsky G."/>
            <person name="Strassmann J.E."/>
            <person name="Queller D.C."/>
            <person name="Kuspa A."/>
            <person name="Grigoriev I.V."/>
        </authorList>
    </citation>
    <scope>NUCLEOTIDE SEQUENCE [LARGE SCALE GENOMIC DNA]</scope>
    <source>
        <strain evidence="3">QSDP1</strain>
    </source>
</reference>
<keyword evidence="3" id="KW-1185">Reference proteome</keyword>
<dbReference type="InParanoid" id="F0ZCT0"/>
<dbReference type="eggNOG" id="ENOG502RI53">
    <property type="taxonomic scope" value="Eukaryota"/>
</dbReference>
<sequence>MIKSSLKLSINNIRYYSSAALSTNGFGGIQSILGQNQAVQFSTPISKGNTVIFKHPVEQIPFQPKKIHKKTLEHNFKENEINQMKKLRVEGKSLEKIAEQYKTQSKVVSVLTKSDPAVRQIQIENHRIKGPKSQESAEIKKARLEEWTKKNQQREYDLKVIKAAESHERIIRQRRDINEMNTIGHQESFDMILKNQTRDALKNQQKFLTPDEKKSRAKMLSNLRRRKVVDDVSKKQEMAQRAKNKTAKKTRE</sequence>
<feature type="compositionally biased region" description="Basic residues" evidence="1">
    <location>
        <begin position="242"/>
        <end position="252"/>
    </location>
</feature>
<dbReference type="GeneID" id="10502428"/>
<gene>
    <name evidence="2" type="ORF">DICPUDRAFT_45970</name>
</gene>
<dbReference type="AlphaFoldDB" id="F0ZCT0"/>
<evidence type="ECO:0000313" key="2">
    <source>
        <dbReference type="EMBL" id="EGC38272.1"/>
    </source>
</evidence>
<accession>F0ZCT0</accession>
<dbReference type="EMBL" id="GL870980">
    <property type="protein sequence ID" value="EGC38272.1"/>
    <property type="molecule type" value="Genomic_DNA"/>
</dbReference>
<feature type="region of interest" description="Disordered" evidence="1">
    <location>
        <begin position="211"/>
        <end position="252"/>
    </location>
</feature>
<name>F0ZCT0_DICPU</name>
<evidence type="ECO:0000313" key="3">
    <source>
        <dbReference type="Proteomes" id="UP000001064"/>
    </source>
</evidence>
<dbReference type="Proteomes" id="UP000001064">
    <property type="component" value="Unassembled WGS sequence"/>
</dbReference>
<protein>
    <submittedName>
        <fullName evidence="2">Uncharacterized protein</fullName>
    </submittedName>
</protein>
<dbReference type="OrthoDB" id="6021263at2759"/>
<dbReference type="RefSeq" id="XP_003285229.1">
    <property type="nucleotide sequence ID" value="XM_003285181.1"/>
</dbReference>
<dbReference type="OMA" id="AYMANEE"/>
<dbReference type="VEuPathDB" id="AmoebaDB:DICPUDRAFT_45970"/>
<feature type="compositionally biased region" description="Basic and acidic residues" evidence="1">
    <location>
        <begin position="228"/>
        <end position="240"/>
    </location>
</feature>